<dbReference type="InterPro" id="IPR001128">
    <property type="entry name" value="Cyt_P450"/>
</dbReference>
<keyword evidence="5" id="KW-1133">Transmembrane helix</keyword>
<dbReference type="PANTHER" id="PTHR24286:SF256">
    <property type="entry name" value="CYTOCHROME P450 FAMILY PROTEIN"/>
    <property type="match status" value="1"/>
</dbReference>
<evidence type="ECO:0000313" key="8">
    <source>
        <dbReference type="Proteomes" id="UP000515124"/>
    </source>
</evidence>
<evidence type="ECO:0000256" key="1">
    <source>
        <dbReference type="ARBA" id="ARBA00004167"/>
    </source>
</evidence>
<dbReference type="Pfam" id="PF00067">
    <property type="entry name" value="p450"/>
    <property type="match status" value="1"/>
</dbReference>
<keyword evidence="5" id="KW-0472">Membrane</keyword>
<dbReference type="Gene3D" id="1.10.630.10">
    <property type="entry name" value="Cytochrome P450"/>
    <property type="match status" value="1"/>
</dbReference>
<gene>
    <name evidence="9" type="primary">LOC110768946</name>
</gene>
<accession>A0A6P5TLP4</accession>
<keyword evidence="3" id="KW-0812">Transmembrane</keyword>
<dbReference type="PROSITE" id="PS00086">
    <property type="entry name" value="CYTOCHROME_P450"/>
    <property type="match status" value="1"/>
</dbReference>
<dbReference type="GO" id="GO:0004497">
    <property type="term" value="F:monooxygenase activity"/>
    <property type="evidence" value="ECO:0007669"/>
    <property type="project" value="UniProtKB-KW"/>
</dbReference>
<dbReference type="AlphaFoldDB" id="A0A6P5TLP4"/>
<dbReference type="Proteomes" id="UP000515124">
    <property type="component" value="Unplaced"/>
</dbReference>
<name>A0A6P5TLP4_PRUAV</name>
<dbReference type="PRINTS" id="PR00385">
    <property type="entry name" value="P450"/>
</dbReference>
<evidence type="ECO:0000256" key="7">
    <source>
        <dbReference type="RuleBase" id="RU000461"/>
    </source>
</evidence>
<keyword evidence="6 7" id="KW-0408">Iron</keyword>
<dbReference type="InterPro" id="IPR036396">
    <property type="entry name" value="Cyt_P450_sf"/>
</dbReference>
<evidence type="ECO:0000256" key="5">
    <source>
        <dbReference type="ARBA" id="ARBA00022989"/>
    </source>
</evidence>
<comment type="similarity">
    <text evidence="2 7">Belongs to the cytochrome P450 family.</text>
</comment>
<evidence type="ECO:0000256" key="6">
    <source>
        <dbReference type="ARBA" id="ARBA00023004"/>
    </source>
</evidence>
<keyword evidence="8" id="KW-1185">Reference proteome</keyword>
<evidence type="ECO:0000256" key="4">
    <source>
        <dbReference type="ARBA" id="ARBA00022723"/>
    </source>
</evidence>
<dbReference type="KEGG" id="pavi:110768946"/>
<evidence type="ECO:0000256" key="2">
    <source>
        <dbReference type="ARBA" id="ARBA00010617"/>
    </source>
</evidence>
<sequence>QKEVAKAVKASGDEGRLTWSEIQMMKHTWRVAQELMRLTPPVFGNFKCASRDTSFDGFHIPKGWKVFWVSSATHMDHNLFEDPNKFDPSRFESSKKSSYPPYTYIPFGAGPRICPGLEFARVEVLLIIHHFITNYSWTPIIKNEPIRCEPMPYPAMGLPVKLRKNESSCSNSQVTCNSNC</sequence>
<dbReference type="GO" id="GO:0016705">
    <property type="term" value="F:oxidoreductase activity, acting on paired donors, with incorporation or reduction of molecular oxygen"/>
    <property type="evidence" value="ECO:0007669"/>
    <property type="project" value="InterPro"/>
</dbReference>
<dbReference type="InterPro" id="IPR002397">
    <property type="entry name" value="Cyt_P450_B"/>
</dbReference>
<organism evidence="8 9">
    <name type="scientific">Prunus avium</name>
    <name type="common">Cherry</name>
    <name type="synonym">Cerasus avium</name>
    <dbReference type="NCBI Taxonomy" id="42229"/>
    <lineage>
        <taxon>Eukaryota</taxon>
        <taxon>Viridiplantae</taxon>
        <taxon>Streptophyta</taxon>
        <taxon>Embryophyta</taxon>
        <taxon>Tracheophyta</taxon>
        <taxon>Spermatophyta</taxon>
        <taxon>Magnoliopsida</taxon>
        <taxon>eudicotyledons</taxon>
        <taxon>Gunneridae</taxon>
        <taxon>Pentapetalae</taxon>
        <taxon>rosids</taxon>
        <taxon>fabids</taxon>
        <taxon>Rosales</taxon>
        <taxon>Rosaceae</taxon>
        <taxon>Amygdaloideae</taxon>
        <taxon>Amygdaleae</taxon>
        <taxon>Prunus</taxon>
    </lineage>
</organism>
<evidence type="ECO:0000313" key="9">
    <source>
        <dbReference type="RefSeq" id="XP_021828518.1"/>
    </source>
</evidence>
<proteinExistence type="inferred from homology"/>
<comment type="subcellular location">
    <subcellularLocation>
        <location evidence="1">Membrane</location>
        <topology evidence="1">Single-pass membrane protein</topology>
    </subcellularLocation>
</comment>
<dbReference type="GO" id="GO:0005506">
    <property type="term" value="F:iron ion binding"/>
    <property type="evidence" value="ECO:0007669"/>
    <property type="project" value="InterPro"/>
</dbReference>
<dbReference type="PANTHER" id="PTHR24286">
    <property type="entry name" value="CYTOCHROME P450 26"/>
    <property type="match status" value="1"/>
</dbReference>
<feature type="non-terminal residue" evidence="9">
    <location>
        <position position="1"/>
    </location>
</feature>
<dbReference type="RefSeq" id="XP_021828518.1">
    <property type="nucleotide sequence ID" value="XM_021972826.1"/>
</dbReference>
<keyword evidence="7" id="KW-0503">Monooxygenase</keyword>
<dbReference type="GeneID" id="110768946"/>
<evidence type="ECO:0000256" key="3">
    <source>
        <dbReference type="ARBA" id="ARBA00022692"/>
    </source>
</evidence>
<dbReference type="PRINTS" id="PR00359">
    <property type="entry name" value="BP450"/>
</dbReference>
<keyword evidence="7" id="KW-0560">Oxidoreductase</keyword>
<dbReference type="InterPro" id="IPR017972">
    <property type="entry name" value="Cyt_P450_CS"/>
</dbReference>
<dbReference type="GO" id="GO:0016125">
    <property type="term" value="P:sterol metabolic process"/>
    <property type="evidence" value="ECO:0007669"/>
    <property type="project" value="TreeGrafter"/>
</dbReference>
<dbReference type="GO" id="GO:0020037">
    <property type="term" value="F:heme binding"/>
    <property type="evidence" value="ECO:0007669"/>
    <property type="project" value="InterPro"/>
</dbReference>
<keyword evidence="7" id="KW-0349">Heme</keyword>
<protein>
    <submittedName>
        <fullName evidence="9">Beta-amyrin 28-oxidase</fullName>
    </submittedName>
</protein>
<keyword evidence="4 7" id="KW-0479">Metal-binding</keyword>
<dbReference type="GO" id="GO:0016020">
    <property type="term" value="C:membrane"/>
    <property type="evidence" value="ECO:0007669"/>
    <property type="project" value="UniProtKB-SubCell"/>
</dbReference>
<reference evidence="9" key="1">
    <citation type="submission" date="2025-08" db="UniProtKB">
        <authorList>
            <consortium name="RefSeq"/>
        </authorList>
    </citation>
    <scope>IDENTIFICATION</scope>
</reference>
<dbReference type="SUPFAM" id="SSF48264">
    <property type="entry name" value="Cytochrome P450"/>
    <property type="match status" value="1"/>
</dbReference>